<gene>
    <name evidence="1" type="ORF">CVT25_015524</name>
</gene>
<dbReference type="EMBL" id="NHYD01003425">
    <property type="protein sequence ID" value="PPQ78191.1"/>
    <property type="molecule type" value="Genomic_DNA"/>
</dbReference>
<comment type="caution">
    <text evidence="1">The sequence shown here is derived from an EMBL/GenBank/DDBJ whole genome shotgun (WGS) entry which is preliminary data.</text>
</comment>
<reference evidence="1 2" key="1">
    <citation type="journal article" date="2018" name="Evol. Lett.">
        <title>Horizontal gene cluster transfer increased hallucinogenic mushroom diversity.</title>
        <authorList>
            <person name="Reynolds H.T."/>
            <person name="Vijayakumar V."/>
            <person name="Gluck-Thaler E."/>
            <person name="Korotkin H.B."/>
            <person name="Matheny P.B."/>
            <person name="Slot J.C."/>
        </authorList>
    </citation>
    <scope>NUCLEOTIDE SEQUENCE [LARGE SCALE GENOMIC DNA]</scope>
    <source>
        <strain evidence="1 2">2631</strain>
    </source>
</reference>
<name>A0A409WI93_PSICY</name>
<evidence type="ECO:0000313" key="2">
    <source>
        <dbReference type="Proteomes" id="UP000283269"/>
    </source>
</evidence>
<proteinExistence type="predicted"/>
<evidence type="ECO:0000313" key="1">
    <source>
        <dbReference type="EMBL" id="PPQ78191.1"/>
    </source>
</evidence>
<keyword evidence="2" id="KW-1185">Reference proteome</keyword>
<dbReference type="InParanoid" id="A0A409WI93"/>
<dbReference type="Proteomes" id="UP000283269">
    <property type="component" value="Unassembled WGS sequence"/>
</dbReference>
<organism evidence="1 2">
    <name type="scientific">Psilocybe cyanescens</name>
    <dbReference type="NCBI Taxonomy" id="93625"/>
    <lineage>
        <taxon>Eukaryota</taxon>
        <taxon>Fungi</taxon>
        <taxon>Dikarya</taxon>
        <taxon>Basidiomycota</taxon>
        <taxon>Agaricomycotina</taxon>
        <taxon>Agaricomycetes</taxon>
        <taxon>Agaricomycetidae</taxon>
        <taxon>Agaricales</taxon>
        <taxon>Agaricineae</taxon>
        <taxon>Strophariaceae</taxon>
        <taxon>Psilocybe</taxon>
    </lineage>
</organism>
<protein>
    <submittedName>
        <fullName evidence="1">Uncharacterized protein</fullName>
    </submittedName>
</protein>
<dbReference type="AlphaFoldDB" id="A0A409WI93"/>
<sequence length="74" mass="7882">MGGTKGVIDVDIAELGELLAEFGDAGLVGLNLAAVLVLNGALLLNVETQVLKENDGTFWSRDDSFLHLRSDRVV</sequence>
<accession>A0A409WI93</accession>